<evidence type="ECO:0000313" key="1">
    <source>
        <dbReference type="EMBL" id="MBA4664505.1"/>
    </source>
</evidence>
<protein>
    <submittedName>
        <fullName evidence="1">Uncharacterized protein</fullName>
    </submittedName>
</protein>
<accession>A0A7C9EHB4</accession>
<dbReference type="AlphaFoldDB" id="A0A7C9EHB4"/>
<sequence length="100" mass="11418">MFKYCVLFSTQPTFDLPWQLPLRITKPRWEASGTFQRKSSSTYSPGYRPSWSAYAGAYGSHGELCFPDPNSLEPTSIGLEFCHKNHSFSWTLGVLRRLPP</sequence>
<reference evidence="1" key="1">
    <citation type="journal article" date="2013" name="J. Plant Res.">
        <title>Effect of fungi and light on seed germination of three Opuntia species from semiarid lands of central Mexico.</title>
        <authorList>
            <person name="Delgado-Sanchez P."/>
            <person name="Jimenez-Bremont J.F."/>
            <person name="Guerrero-Gonzalez Mde L."/>
            <person name="Flores J."/>
        </authorList>
    </citation>
    <scope>NUCLEOTIDE SEQUENCE</scope>
    <source>
        <tissue evidence="1">Cladode</tissue>
    </source>
</reference>
<reference evidence="1" key="2">
    <citation type="submission" date="2020-07" db="EMBL/GenBank/DDBJ databases">
        <authorList>
            <person name="Vera ALvarez R."/>
            <person name="Arias-Moreno D.M."/>
            <person name="Jimenez-Jacinto V."/>
            <person name="Jimenez-Bremont J.F."/>
            <person name="Swaminathan K."/>
            <person name="Moose S.P."/>
            <person name="Guerrero-Gonzalez M.L."/>
            <person name="Marino-Ramirez L."/>
            <person name="Landsman D."/>
            <person name="Rodriguez-Kessler M."/>
            <person name="Delgado-Sanchez P."/>
        </authorList>
    </citation>
    <scope>NUCLEOTIDE SEQUENCE</scope>
    <source>
        <tissue evidence="1">Cladode</tissue>
    </source>
</reference>
<organism evidence="1">
    <name type="scientific">Opuntia streptacantha</name>
    <name type="common">Prickly pear cactus</name>
    <name type="synonym">Opuntia cardona</name>
    <dbReference type="NCBI Taxonomy" id="393608"/>
    <lineage>
        <taxon>Eukaryota</taxon>
        <taxon>Viridiplantae</taxon>
        <taxon>Streptophyta</taxon>
        <taxon>Embryophyta</taxon>
        <taxon>Tracheophyta</taxon>
        <taxon>Spermatophyta</taxon>
        <taxon>Magnoliopsida</taxon>
        <taxon>eudicotyledons</taxon>
        <taxon>Gunneridae</taxon>
        <taxon>Pentapetalae</taxon>
        <taxon>Caryophyllales</taxon>
        <taxon>Cactineae</taxon>
        <taxon>Cactaceae</taxon>
        <taxon>Opuntioideae</taxon>
        <taxon>Opuntia</taxon>
    </lineage>
</organism>
<dbReference type="EMBL" id="GISG01223959">
    <property type="protein sequence ID" value="MBA4664505.1"/>
    <property type="molecule type" value="Transcribed_RNA"/>
</dbReference>
<proteinExistence type="predicted"/>
<name>A0A7C9EHB4_OPUST</name>